<feature type="transmembrane region" description="Helical" evidence="1">
    <location>
        <begin position="6"/>
        <end position="24"/>
    </location>
</feature>
<gene>
    <name evidence="2" type="ORF">EubceDRAFT1_1314</name>
</gene>
<dbReference type="InterPro" id="IPR010718">
    <property type="entry name" value="DUF1294"/>
</dbReference>
<dbReference type="eggNOG" id="COG3326">
    <property type="taxonomic scope" value="Bacteria"/>
</dbReference>
<protein>
    <submittedName>
        <fullName evidence="2">Putative membrane protein</fullName>
    </submittedName>
</protein>
<reference evidence="2 3" key="1">
    <citation type="submission" date="2010-08" db="EMBL/GenBank/DDBJ databases">
        <authorList>
            <consortium name="US DOE Joint Genome Institute (JGI-PGF)"/>
            <person name="Lucas S."/>
            <person name="Copeland A."/>
            <person name="Lapidus A."/>
            <person name="Cheng J.-F."/>
            <person name="Bruce D."/>
            <person name="Goodwin L."/>
            <person name="Pitluck S."/>
            <person name="Land M.L."/>
            <person name="Hauser L."/>
            <person name="Chang Y.-J."/>
            <person name="Anderson I.J."/>
            <person name="Johnson E."/>
            <person name="Mulhopadhyay B."/>
            <person name="Kyrpides N."/>
            <person name="Woyke T.J."/>
        </authorList>
    </citation>
    <scope>NUCLEOTIDE SEQUENCE [LARGE SCALE GENOMIC DNA]</scope>
    <source>
        <strain evidence="2 3">6</strain>
    </source>
</reference>
<proteinExistence type="predicted"/>
<keyword evidence="1" id="KW-0812">Transmembrane</keyword>
<evidence type="ECO:0000256" key="1">
    <source>
        <dbReference type="SAM" id="Phobius"/>
    </source>
</evidence>
<dbReference type="Pfam" id="PF06961">
    <property type="entry name" value="DUF1294"/>
    <property type="match status" value="1"/>
</dbReference>
<keyword evidence="1" id="KW-0472">Membrane</keyword>
<evidence type="ECO:0000313" key="2">
    <source>
        <dbReference type="EMBL" id="EIM57127.1"/>
    </source>
</evidence>
<dbReference type="STRING" id="633697.EubceDRAFT1_1314"/>
<dbReference type="EMBL" id="CM001487">
    <property type="protein sequence ID" value="EIM57127.1"/>
    <property type="molecule type" value="Genomic_DNA"/>
</dbReference>
<accession>I5ATK4</accession>
<keyword evidence="3" id="KW-1185">Reference proteome</keyword>
<feature type="transmembrane region" description="Helical" evidence="1">
    <location>
        <begin position="36"/>
        <end position="55"/>
    </location>
</feature>
<feature type="transmembrane region" description="Helical" evidence="1">
    <location>
        <begin position="67"/>
        <end position="89"/>
    </location>
</feature>
<dbReference type="HOGENOM" id="CLU_091970_3_2_9"/>
<reference evidence="2 3" key="2">
    <citation type="submission" date="2012-02" db="EMBL/GenBank/DDBJ databases">
        <title>Improved High-Quality Draft sequence of Eubacterium cellulosolvens 6.</title>
        <authorList>
            <consortium name="US DOE Joint Genome Institute"/>
            <person name="Lucas S."/>
            <person name="Han J."/>
            <person name="Lapidus A."/>
            <person name="Cheng J.-F."/>
            <person name="Goodwin L."/>
            <person name="Pitluck S."/>
            <person name="Peters L."/>
            <person name="Mikhailova N."/>
            <person name="Gu W."/>
            <person name="Detter J.C."/>
            <person name="Han C."/>
            <person name="Tapia R."/>
            <person name="Land M."/>
            <person name="Hauser L."/>
            <person name="Kyrpides N."/>
            <person name="Ivanova N."/>
            <person name="Pagani I."/>
            <person name="Johnson E."/>
            <person name="Mukhopadhyay B."/>
            <person name="Anderson I."/>
            <person name="Woyke T."/>
        </authorList>
    </citation>
    <scope>NUCLEOTIDE SEQUENCE [LARGE SCALE GENOMIC DNA]</scope>
    <source>
        <strain evidence="2 3">6</strain>
    </source>
</reference>
<evidence type="ECO:0000313" key="3">
    <source>
        <dbReference type="Proteomes" id="UP000005753"/>
    </source>
</evidence>
<name>I5ATK4_EUBC6</name>
<keyword evidence="1" id="KW-1133">Transmembrane helix</keyword>
<dbReference type="Proteomes" id="UP000005753">
    <property type="component" value="Chromosome"/>
</dbReference>
<sequence>MKVWVVWISYLGVLSLLALILYGVDKAKAKANAWRISEKTLLGAGFFGGSVGALLGMKLFRHKTKHWYFWAVNLLGLIWQVGVLCYILVLR</sequence>
<dbReference type="AlphaFoldDB" id="I5ATK4"/>
<organism evidence="2 3">
    <name type="scientific">Eubacterium cellulosolvens (strain ATCC 43171 / JCM 9499 / 6)</name>
    <name type="common">Cillobacterium cellulosolvens</name>
    <dbReference type="NCBI Taxonomy" id="633697"/>
    <lineage>
        <taxon>Bacteria</taxon>
        <taxon>Bacillati</taxon>
        <taxon>Bacillota</taxon>
        <taxon>Clostridia</taxon>
        <taxon>Eubacteriales</taxon>
        <taxon>Eubacteriaceae</taxon>
        <taxon>Eubacterium</taxon>
    </lineage>
</organism>